<evidence type="ECO:0000256" key="3">
    <source>
        <dbReference type="SAM" id="Phobius"/>
    </source>
</evidence>
<feature type="transmembrane region" description="Helical" evidence="3">
    <location>
        <begin position="244"/>
        <end position="266"/>
    </location>
</feature>
<dbReference type="Gene3D" id="2.40.260.10">
    <property type="entry name" value="Sortase"/>
    <property type="match status" value="1"/>
</dbReference>
<dbReference type="InterPro" id="IPR042002">
    <property type="entry name" value="Sortase_C"/>
</dbReference>
<evidence type="ECO:0000313" key="4">
    <source>
        <dbReference type="EMBL" id="VTQ69890.1"/>
    </source>
</evidence>
<proteinExistence type="predicted"/>
<dbReference type="SUPFAM" id="SSF63817">
    <property type="entry name" value="Sortase"/>
    <property type="match status" value="1"/>
</dbReference>
<reference evidence="4 5" key="1">
    <citation type="submission" date="2019-05" db="EMBL/GenBank/DDBJ databases">
        <authorList>
            <consortium name="Pathogen Informatics"/>
        </authorList>
    </citation>
    <scope>NUCLEOTIDE SEQUENCE [LARGE SCALE GENOMIC DNA]</scope>
    <source>
        <strain evidence="4 5">NCTC12204</strain>
    </source>
</reference>
<evidence type="ECO:0000313" key="5">
    <source>
        <dbReference type="Proteomes" id="UP000352698"/>
    </source>
</evidence>
<feature type="active site" description="Acyl-thioester intermediate" evidence="2">
    <location>
        <position position="209"/>
    </location>
</feature>
<feature type="active site" description="Proton donor/acceptor" evidence="2">
    <location>
        <position position="147"/>
    </location>
</feature>
<sequence length="275" mass="31449">MSQKQRPKKWLRIVMYLLFLTGGLIASYPFYVNAFNQLVDHYRINESQKTKAEQQQARERAKKYNQELAERGMGAITLPTYTGRKEADLANYLANHLIGSIQIPKIRVSVPLFDHASPTILQYGAGVLEGTSYPTGGKNNHSVISAHSGIPERKLFTDLDQLELEDIFIITYAEEKLAYEVNDITIVSPDDVSSLKIYPEEDLVTLVTCTPYMINSHRLLVRGHRVPYTEELAQKEADAEQRQWWLNLMILLILLLFVGSLSLFILRVIREKPIE</sequence>
<evidence type="ECO:0000256" key="1">
    <source>
        <dbReference type="ARBA" id="ARBA00022801"/>
    </source>
</evidence>
<keyword evidence="3" id="KW-0472">Membrane</keyword>
<dbReference type="RefSeq" id="WP_010736966.1">
    <property type="nucleotide sequence ID" value="NZ_CABEEP010000001.1"/>
</dbReference>
<dbReference type="InterPro" id="IPR023365">
    <property type="entry name" value="Sortase_dom-sf"/>
</dbReference>
<dbReference type="CDD" id="cd05827">
    <property type="entry name" value="Sortase_C"/>
    <property type="match status" value="1"/>
</dbReference>
<evidence type="ECO:0000256" key="2">
    <source>
        <dbReference type="PIRSR" id="PIRSR605754-1"/>
    </source>
</evidence>
<feature type="transmembrane region" description="Helical" evidence="3">
    <location>
        <begin position="12"/>
        <end position="31"/>
    </location>
</feature>
<protein>
    <submittedName>
        <fullName evidence="4">Srt1</fullName>
    </submittedName>
</protein>
<dbReference type="NCBIfam" id="TIGR01076">
    <property type="entry name" value="sortase_fam"/>
    <property type="match status" value="1"/>
</dbReference>
<dbReference type="NCBIfam" id="NF033745">
    <property type="entry name" value="class_C_sortase"/>
    <property type="match status" value="1"/>
</dbReference>
<dbReference type="Pfam" id="PF04203">
    <property type="entry name" value="Sortase"/>
    <property type="match status" value="1"/>
</dbReference>
<gene>
    <name evidence="4" type="ORF">NCTC12204_02515</name>
</gene>
<dbReference type="AlphaFoldDB" id="A0A7Z9AW38"/>
<keyword evidence="3" id="KW-1133">Transmembrane helix</keyword>
<accession>A0A7Z9AW38</accession>
<comment type="caution">
    <text evidence="4">The sequence shown here is derived from an EMBL/GenBank/DDBJ whole genome shotgun (WGS) entry which is preliminary data.</text>
</comment>
<name>A0A7Z9AW38_ENTHR</name>
<keyword evidence="3" id="KW-0812">Transmembrane</keyword>
<dbReference type="Proteomes" id="UP000352698">
    <property type="component" value="Unassembled WGS sequence"/>
</dbReference>
<dbReference type="InterPro" id="IPR005754">
    <property type="entry name" value="Sortase"/>
</dbReference>
<organism evidence="4 5">
    <name type="scientific">Enterococcus hirae</name>
    <dbReference type="NCBI Taxonomy" id="1354"/>
    <lineage>
        <taxon>Bacteria</taxon>
        <taxon>Bacillati</taxon>
        <taxon>Bacillota</taxon>
        <taxon>Bacilli</taxon>
        <taxon>Lactobacillales</taxon>
        <taxon>Enterococcaceae</taxon>
        <taxon>Enterococcus</taxon>
    </lineage>
</organism>
<keyword evidence="1" id="KW-0378">Hydrolase</keyword>
<dbReference type="EMBL" id="CABEEP010000001">
    <property type="protein sequence ID" value="VTQ69890.1"/>
    <property type="molecule type" value="Genomic_DNA"/>
</dbReference>
<dbReference type="GO" id="GO:0016787">
    <property type="term" value="F:hydrolase activity"/>
    <property type="evidence" value="ECO:0007669"/>
    <property type="project" value="UniProtKB-KW"/>
</dbReference>